<evidence type="ECO:0000256" key="7">
    <source>
        <dbReference type="SAM" id="Coils"/>
    </source>
</evidence>
<organism evidence="11 12">
    <name type="scientific">Priapulus caudatus</name>
    <name type="common">Priapulid worm</name>
    <dbReference type="NCBI Taxonomy" id="37621"/>
    <lineage>
        <taxon>Eukaryota</taxon>
        <taxon>Metazoa</taxon>
        <taxon>Ecdysozoa</taxon>
        <taxon>Scalidophora</taxon>
        <taxon>Priapulida</taxon>
        <taxon>Priapulimorpha</taxon>
        <taxon>Priapulimorphida</taxon>
        <taxon>Priapulidae</taxon>
        <taxon>Priapulus</taxon>
    </lineage>
</organism>
<feature type="compositionally biased region" description="Basic residues" evidence="8">
    <location>
        <begin position="1015"/>
        <end position="1030"/>
    </location>
</feature>
<evidence type="ECO:0000256" key="1">
    <source>
        <dbReference type="ARBA" id="ARBA00004245"/>
    </source>
</evidence>
<sequence length="1492" mass="161119">MLAAERETAPVTTAAADGGAPCGDVAEIPSADDYDVGAAKERAAILWLLGKAYDGKIPGELGATPHYRDDGGQRHLRPAVVNALATGDAYARAAAAVFGNPEFENQRFSFLLQFLSRRGERVCVADGDNGGGGGGEVTEAQLVQTSPLRVAAHVATVDALIAVHAREVATPTRVAHAVAHLGGAPCGDSDGGEAGLAAWVNAAWGAFATRRAVAGRPVAALPTARSPLAPALADGRRLAALLSVYCPDDVSPDDVVTTTTSIADSLRNVEIARRFCARWLPAGAPWLRAEDVVYAAPALRRNALAMVAEIFDATVVRPREAGRGADGGHLPQDPGSQQNGLSAAPVAHDDWEDEERGPATGRSLVGQSFNASHSAAAPRSAAEARAAGIPESHGVRDRDKRRLARQNLKDEYLSNEEIEHNHHHEKDWYHTDDVQQGRGCMILLMSSVPICMVLSEGNDKGEPFHQQDALLQHSTAGCQARLRLVHPSADPPNMLPSLLIGWTLTKIDQIHGPVIKGKATDSKDVSTTIKEEKETEATSPLDRSATFRVSREKLNEGGTTKEKEEKEEPAATKSSHKLADINSATFRVEKTKTRLALEETKPKPAPPSSPPPASTKPPSSAAATSSVIAPGEENKRKQAMTRREIEEKLDVLRQKWLSESLGSDTAASDDNDAVAVAKMDEEQLHASVRRYESQMHELQAEIARLTVAEEQAAAMTDSQTSVGSSHSLPDAAAPAPPPPVMYHHSGMQQYPPVMHHAPPPPPPQPPHVSPYQQYTYSPQYGTLPPPPPHHPQQQQQQQTYPGMPPYPGYHDQYQPYYPPAPGGYVYRGGSGYPPQPPPHPHPQQQHPAHRYGYQPYPATYGSQEHLQHLSLSQENLRGSPDRYYRGGGGGEWGGEQQQQQQQQQQQLLRAHSDQDMERSPRVDPPAPHQEAPPSPLRERNVEEEMTASPELPQPPVAAAMPTSPLYTSASEPIVSYSDRQVAPESPPLPTLAPSPSFKENINAGFVISFDDDTPRKKKPPLSRVKKKPTSGKKNGGGGVEGSETSSGTATPDLVAAETQGDIDAPPPPPQFISPMTVAKTETTRPSPGSGGTPARHSHPPHKHASSPRSPDAATEGSRIEVASPGVAFVLGEEGEEGEVGGEGGGGKVSDEEMMKRKQRIMLSALKRKEKQEQRRTKIEQENARRREKLREKQEETDRKKEEERVRRQLIWDDYVRRKEEARLAEDGLGPGGEPPASSSSTSSSAASKPKPKPARPKSMVQEKAAATTTERQSSPMRPKSMYHHQEEAVEDEGEVGGRGGGGGGPPRRNGRPSPAFERNSDQMSDVSSGGDRSGGDPYSGPKLFVKPSGKSNRTIVTNAISHRCLAGTVNADTKRRVLDTLARSDRTHFLVLFRDAGCQFRSLYAHDGERDRVTKLYGSGPRVITHAMMSRFYKYESGAKQFVEIHSKHLSATIDALTIDDRFWQQNKKASGGVASAASSAPSSASSHIRRH</sequence>
<proteinExistence type="inferred from homology"/>
<feature type="compositionally biased region" description="Polar residues" evidence="8">
    <location>
        <begin position="716"/>
        <end position="727"/>
    </location>
</feature>
<dbReference type="InterPro" id="IPR038209">
    <property type="entry name" value="CKK_dom_sf"/>
</dbReference>
<feature type="region of interest" description="Disordered" evidence="8">
    <location>
        <begin position="517"/>
        <end position="642"/>
    </location>
</feature>
<dbReference type="InterPro" id="IPR001715">
    <property type="entry name" value="CH_dom"/>
</dbReference>
<feature type="compositionally biased region" description="Basic and acidic residues" evidence="8">
    <location>
        <begin position="632"/>
        <end position="642"/>
    </location>
</feature>
<dbReference type="Proteomes" id="UP000695022">
    <property type="component" value="Unplaced"/>
</dbReference>
<feature type="compositionally biased region" description="Low complexity" evidence="8">
    <location>
        <begin position="616"/>
        <end position="626"/>
    </location>
</feature>
<name>A0ABM1EYE7_PRICU</name>
<feature type="compositionally biased region" description="Gly residues" evidence="8">
    <location>
        <begin position="1296"/>
        <end position="1305"/>
    </location>
</feature>
<evidence type="ECO:0000256" key="3">
    <source>
        <dbReference type="ARBA" id="ARBA00022701"/>
    </source>
</evidence>
<dbReference type="SUPFAM" id="SSF47576">
    <property type="entry name" value="Calponin-homology domain, CH-domain"/>
    <property type="match status" value="1"/>
</dbReference>
<dbReference type="SUPFAM" id="SSF50346">
    <property type="entry name" value="PRC-barrel domain"/>
    <property type="match status" value="1"/>
</dbReference>
<feature type="compositionally biased region" description="Pro residues" evidence="8">
    <location>
        <begin position="922"/>
        <end position="935"/>
    </location>
</feature>
<feature type="region of interest" description="Disordered" evidence="8">
    <location>
        <begin position="976"/>
        <end position="1349"/>
    </location>
</feature>
<feature type="compositionally biased region" description="Pro residues" evidence="8">
    <location>
        <begin position="757"/>
        <end position="768"/>
    </location>
</feature>
<keyword evidence="2" id="KW-0963">Cytoplasm</keyword>
<evidence type="ECO:0000256" key="5">
    <source>
        <dbReference type="ARBA" id="ARBA00023212"/>
    </source>
</evidence>
<feature type="domain" description="Calponin-homology (CH)" evidence="9">
    <location>
        <begin position="190"/>
        <end position="315"/>
    </location>
</feature>
<dbReference type="PANTHER" id="PTHR21595:SF0">
    <property type="entry name" value="PATRONIN"/>
    <property type="match status" value="1"/>
</dbReference>
<keyword evidence="3 6" id="KW-0493">Microtubule</keyword>
<protein>
    <submittedName>
        <fullName evidence="12">Calmodulin-regulated spectrin-associated protein 2-like</fullName>
    </submittedName>
</protein>
<dbReference type="Pfam" id="PF11971">
    <property type="entry name" value="CAMSAP_CH"/>
    <property type="match status" value="1"/>
</dbReference>
<feature type="coiled-coil region" evidence="7">
    <location>
        <begin position="681"/>
        <end position="708"/>
    </location>
</feature>
<dbReference type="InterPro" id="IPR058042">
    <property type="entry name" value="CAMSAP_N"/>
</dbReference>
<dbReference type="SMART" id="SM01051">
    <property type="entry name" value="CAMSAP_CKK"/>
    <property type="match status" value="1"/>
</dbReference>
<dbReference type="InterPro" id="IPR022613">
    <property type="entry name" value="CH_CAMSAP_2"/>
</dbReference>
<feature type="compositionally biased region" description="Low complexity" evidence="8">
    <location>
        <begin position="769"/>
        <end position="782"/>
    </location>
</feature>
<dbReference type="PANTHER" id="PTHR21595">
    <property type="entry name" value="PATRONIN"/>
    <property type="match status" value="1"/>
</dbReference>
<feature type="domain" description="CKK" evidence="10">
    <location>
        <begin position="1340"/>
        <end position="1474"/>
    </location>
</feature>
<dbReference type="GeneID" id="106817085"/>
<comment type="similarity">
    <text evidence="6">Belongs to the CAMSAP1 family.</text>
</comment>
<keyword evidence="5" id="KW-0206">Cytoskeleton</keyword>
<evidence type="ECO:0000313" key="12">
    <source>
        <dbReference type="RefSeq" id="XP_014677218.1"/>
    </source>
</evidence>
<dbReference type="Pfam" id="PF08683">
    <property type="entry name" value="CAMSAP_CKK"/>
    <property type="match status" value="1"/>
</dbReference>
<feature type="compositionally biased region" description="Low complexity" evidence="8">
    <location>
        <begin position="791"/>
        <end position="801"/>
    </location>
</feature>
<gene>
    <name evidence="12" type="primary">LOC106817085</name>
</gene>
<dbReference type="InterPro" id="IPR011033">
    <property type="entry name" value="PRC_barrel-like_sf"/>
</dbReference>
<feature type="region of interest" description="Disordered" evidence="8">
    <location>
        <begin position="322"/>
        <end position="401"/>
    </location>
</feature>
<evidence type="ECO:0000259" key="10">
    <source>
        <dbReference type="PROSITE" id="PS51508"/>
    </source>
</evidence>
<comment type="subcellular location">
    <subcellularLocation>
        <location evidence="1">Cytoplasm</location>
        <location evidence="1">Cytoskeleton</location>
    </subcellularLocation>
</comment>
<feature type="compositionally biased region" description="Low complexity" evidence="8">
    <location>
        <begin position="1234"/>
        <end position="1248"/>
    </location>
</feature>
<feature type="compositionally biased region" description="Basic and acidic residues" evidence="8">
    <location>
        <begin position="910"/>
        <end position="921"/>
    </location>
</feature>
<feature type="compositionally biased region" description="Low complexity" evidence="8">
    <location>
        <begin position="371"/>
        <end position="387"/>
    </location>
</feature>
<accession>A0ABM1EYE7</accession>
<feature type="compositionally biased region" description="Basic and acidic residues" evidence="8">
    <location>
        <begin position="587"/>
        <end position="602"/>
    </location>
</feature>
<dbReference type="Gene3D" id="3.10.20.360">
    <property type="entry name" value="CKK domain"/>
    <property type="match status" value="1"/>
</dbReference>
<feature type="compositionally biased region" description="Basic and acidic residues" evidence="8">
    <location>
        <begin position="549"/>
        <end position="570"/>
    </location>
</feature>
<feature type="region of interest" description="Disordered" evidence="8">
    <location>
        <begin position="711"/>
        <end position="964"/>
    </location>
</feature>
<comment type="domain">
    <text evidence="6">The CKK domain binds microtubules.</text>
</comment>
<keyword evidence="11" id="KW-1185">Reference proteome</keyword>
<evidence type="ECO:0000256" key="2">
    <source>
        <dbReference type="ARBA" id="ARBA00022490"/>
    </source>
</evidence>
<dbReference type="PROSITE" id="PS51508">
    <property type="entry name" value="CKK"/>
    <property type="match status" value="1"/>
</dbReference>
<dbReference type="InterPro" id="IPR036872">
    <property type="entry name" value="CH_dom_sf"/>
</dbReference>
<feature type="compositionally biased region" description="Low complexity" evidence="8">
    <location>
        <begin position="894"/>
        <end position="906"/>
    </location>
</feature>
<reference evidence="12" key="1">
    <citation type="submission" date="2025-08" db="UniProtKB">
        <authorList>
            <consortium name="RefSeq"/>
        </authorList>
    </citation>
    <scope>IDENTIFICATION</scope>
</reference>
<keyword evidence="4 7" id="KW-0175">Coiled coil</keyword>
<evidence type="ECO:0000256" key="6">
    <source>
        <dbReference type="PROSITE-ProRule" id="PRU00841"/>
    </source>
</evidence>
<evidence type="ECO:0000256" key="4">
    <source>
        <dbReference type="ARBA" id="ARBA00023054"/>
    </source>
</evidence>
<feature type="compositionally biased region" description="Pro residues" evidence="8">
    <location>
        <begin position="603"/>
        <end position="615"/>
    </location>
</feature>
<dbReference type="Pfam" id="PF25532">
    <property type="entry name" value="CH_CAMSAP2_N"/>
    <property type="match status" value="1"/>
</dbReference>
<feature type="compositionally biased region" description="Basic and acidic residues" evidence="8">
    <location>
        <begin position="518"/>
        <end position="536"/>
    </location>
</feature>
<evidence type="ECO:0000259" key="9">
    <source>
        <dbReference type="PROSITE" id="PS50021"/>
    </source>
</evidence>
<feature type="compositionally biased region" description="Polar residues" evidence="8">
    <location>
        <begin position="1266"/>
        <end position="1275"/>
    </location>
</feature>
<feature type="compositionally biased region" description="Low complexity" evidence="8">
    <location>
        <begin position="1324"/>
        <end position="1340"/>
    </location>
</feature>
<dbReference type="CDD" id="cd22249">
    <property type="entry name" value="UDM1_RNF168_RNF169-like"/>
    <property type="match status" value="1"/>
</dbReference>
<dbReference type="RefSeq" id="XP_014677218.1">
    <property type="nucleotide sequence ID" value="XM_014821732.1"/>
</dbReference>
<feature type="compositionally biased region" description="Basic residues" evidence="8">
    <location>
        <begin position="1095"/>
        <end position="1105"/>
    </location>
</feature>
<evidence type="ECO:0000313" key="11">
    <source>
        <dbReference type="Proteomes" id="UP000695022"/>
    </source>
</evidence>
<feature type="compositionally biased region" description="Polar residues" evidence="8">
    <location>
        <begin position="860"/>
        <end position="876"/>
    </location>
</feature>
<dbReference type="PROSITE" id="PS50021">
    <property type="entry name" value="CH"/>
    <property type="match status" value="1"/>
</dbReference>
<evidence type="ECO:0000256" key="8">
    <source>
        <dbReference type="SAM" id="MobiDB-lite"/>
    </source>
</evidence>
<feature type="compositionally biased region" description="Basic and acidic residues" evidence="8">
    <location>
        <begin position="1169"/>
        <end position="1225"/>
    </location>
</feature>
<feature type="compositionally biased region" description="Low complexity" evidence="8">
    <location>
        <begin position="1041"/>
        <end position="1051"/>
    </location>
</feature>
<dbReference type="InterPro" id="IPR032940">
    <property type="entry name" value="CAMSAP"/>
</dbReference>
<dbReference type="InterPro" id="IPR014797">
    <property type="entry name" value="CKK_CAMSAP"/>
</dbReference>